<dbReference type="PANTHER" id="PTHR47018:SF3">
    <property type="entry name" value="MYCBP-ASSOCIATED PROTEIN"/>
    <property type="match status" value="1"/>
</dbReference>
<comment type="caution">
    <text evidence="2">The sequence shown here is derived from an EMBL/GenBank/DDBJ whole genome shotgun (WGS) entry which is preliminary data.</text>
</comment>
<accession>A0ABQ9GCA5</accession>
<evidence type="ECO:0000256" key="1">
    <source>
        <dbReference type="SAM" id="MobiDB-lite"/>
    </source>
</evidence>
<name>A0ABQ9GCA5_9NEOP</name>
<feature type="region of interest" description="Disordered" evidence="1">
    <location>
        <begin position="67"/>
        <end position="91"/>
    </location>
</feature>
<sequence length="1801" mass="202521">MTPQDAGKSKHVIMEEKHAEIGKVPPLHQPQRNRHEGNNQWPSWECRCDVNHVPARCPAGQRSCNILPPPPHASHAPKKDEKDCGKEEQKSPPIRTISCAADQLAYDHDLMTGSRVTESCQCECKLIPANILVAINRASEEQQDSEIESAKFNIIISEQRVGVKHDTSFRPAQFGSAKHSTTWLAIQSIPAAVSVPWQCVSECNSGPSHTTIHDFTTECRMSAQTACPPHPCRYCFTTRCIEAAICELSVPLFTCEQCKCSIVRQQCKYPRVKFKHTRHSVMWQDAGGESHLPLLSWLHVNSSIITVCRVGKRNPLSTPIHDQLRVRAPLLSSCRKQQYCARDCYAPLDSITRVNTYSTASLKISYRGGSSTCRVNSLHDNKSAQTHQRAEQTEGDAGKLSSRKHTKPKSGTSCNWSLQRPEYHADASSHQGTTNPCFSCDGKETRIHAMHYVSSFTAGSKLKEAVNISENNTWSMRLSECIDPADAHAVDVLHHRVCWSRNVENVLLSKIENNKDHHSTALIASDIELINLLEEFLLEGNIACTADLRNTYKNVCISNGFDDTIKPDYEGSSNSTLWTNYLVLNIHQQSGKTNPNDEQVPQEISLFLKWCFIGKGSIASEPKHIKQVDERANRLTQSLMYECLSNNQKHLADNPIRHIRELPLQVCAGLSVHHLTRSTKLVNFLHNTGMSVHYSRVWEIEQQVAKTVLEKVSDSGGLYIPPDLVPGRFVHFAVDNIDLIEDTPDGRNTLHGTVIVAYQLIEEGDVSENRSISTSNDMLDISETIYPITFCSISKSCKRKNPKINIGESGRTLTVTMSAATQDIVWMMTGSLKLKNHEQGQHEELFTWSAHNSVINKAKHKSRVCIMPILPLPATDSSTQYTTMKTSENINNKIRGPDQKVVVTADLGFSDTFWKLVECWQDSCREVHIWMGHKSTVPNVKVLKDHKKCYTSQVYDQEKEPPKWSAAKKKQKGKALNLQSLAGSLLKFATSSNSESTSNVPDESNFRGDVRENTKTVYQSKCQDELDLEENRERQDNEVLTNGRRASVEDKLEEVTLEEDKLEGDNRSKWEQIRSNILYDDISGWSFPVPDNQRVNLIKRGSEVYQNKDGPLGTVTRSVSQTVAETEKMKWREISERPLHVTLFLVQQSLPFRGHREHMLSDNRENYLQLVELVSKYDPVLREHLIKLEQAGKSQAGYFQLTGKKALDITEDTIKAIAQNGLDITFCRGQGYDNASTMAGVHSGVQARIQEPPERRTMMPGENAQDEPLLLNEESKRSMLECIDRFYQEIDTRSKYMESILARFTVLDPKNMITTSEDELPQLLQNLVVNYDELSEDGILREIPRLRRHLQAARKLHLQTERRGNKEWTQAWKKKWVTKSMRGNRLCRSHCSNTKSIEASIASTSSVCLQLSTCQYLCCLCCCCFFSQHPPPSPHPTSHISLPPDSGQTPPLLLPTPSPPLSHYPPLIKINFPYTSRPVNTFAPPNLLRPHLPPAPELSASLSPRKRRIADVIDRRRQGSDQPRLPGAGETREENSLRPHNQKQAESGGDRRAVPRAARMLTSEGFLIPSLARNPASPNVTPSSTPVVDDVQTKTATEPSEPSDRNVGVRTKWMRRHGQCRPAYVKWCRLYAQTKLARSGSVVIVELLDFEYCPAKSNACVCRGFECIRFIHFETQQSEQTVLAVSREEVCGQEQGSSDAVFCNDVLLSGRAKAATDQLFWSAQLSLTSELGFHLRPGHRIFASGSHAGRCRWSAGFTRGPPVYPAPSFQRRPILTSITLIGSQELAVKEPPKSLHSLRLL</sequence>
<feature type="region of interest" description="Disordered" evidence="1">
    <location>
        <begin position="1434"/>
        <end position="1458"/>
    </location>
</feature>
<feature type="region of interest" description="Disordered" evidence="1">
    <location>
        <begin position="18"/>
        <end position="38"/>
    </location>
</feature>
<evidence type="ECO:0000313" key="2">
    <source>
        <dbReference type="EMBL" id="KAJ8870049.1"/>
    </source>
</evidence>
<feature type="compositionally biased region" description="Basic and acidic residues" evidence="1">
    <location>
        <begin position="1509"/>
        <end position="1519"/>
    </location>
</feature>
<protein>
    <submittedName>
        <fullName evidence="2">Uncharacterized protein</fullName>
    </submittedName>
</protein>
<feature type="region of interest" description="Disordered" evidence="1">
    <location>
        <begin position="1485"/>
        <end position="1553"/>
    </location>
</feature>
<feature type="compositionally biased region" description="Basic and acidic residues" evidence="1">
    <location>
        <begin position="1004"/>
        <end position="1014"/>
    </location>
</feature>
<dbReference type="PANTHER" id="PTHR47018">
    <property type="entry name" value="CXC DOMAIN-CONTAINING PROTEIN-RELATED"/>
    <property type="match status" value="1"/>
</dbReference>
<keyword evidence="3" id="KW-1185">Reference proteome</keyword>
<evidence type="ECO:0000313" key="3">
    <source>
        <dbReference type="Proteomes" id="UP001159363"/>
    </source>
</evidence>
<feature type="region of interest" description="Disordered" evidence="1">
    <location>
        <begin position="1570"/>
        <end position="1607"/>
    </location>
</feature>
<dbReference type="EMBL" id="JARBHB010000013">
    <property type="protein sequence ID" value="KAJ8870049.1"/>
    <property type="molecule type" value="Genomic_DNA"/>
</dbReference>
<reference evidence="2 3" key="1">
    <citation type="submission" date="2023-02" db="EMBL/GenBank/DDBJ databases">
        <title>LHISI_Scaffold_Assembly.</title>
        <authorList>
            <person name="Stuart O.P."/>
            <person name="Cleave R."/>
            <person name="Magrath M.J.L."/>
            <person name="Mikheyev A.S."/>
        </authorList>
    </citation>
    <scope>NUCLEOTIDE SEQUENCE [LARGE SCALE GENOMIC DNA]</scope>
    <source>
        <strain evidence="2">Daus_M_001</strain>
        <tissue evidence="2">Leg muscle</tissue>
    </source>
</reference>
<feature type="compositionally biased region" description="Basic and acidic residues" evidence="1">
    <location>
        <begin position="77"/>
        <end position="90"/>
    </location>
</feature>
<proteinExistence type="predicted"/>
<feature type="compositionally biased region" description="Polar residues" evidence="1">
    <location>
        <begin position="992"/>
        <end position="1002"/>
    </location>
</feature>
<feature type="region of interest" description="Disordered" evidence="1">
    <location>
        <begin position="992"/>
        <end position="1014"/>
    </location>
</feature>
<feature type="compositionally biased region" description="Polar residues" evidence="1">
    <location>
        <begin position="1576"/>
        <end position="1586"/>
    </location>
</feature>
<dbReference type="Proteomes" id="UP001159363">
    <property type="component" value="Chromosome 12"/>
</dbReference>
<feature type="region of interest" description="Disordered" evidence="1">
    <location>
        <begin position="376"/>
        <end position="417"/>
    </location>
</feature>
<feature type="compositionally biased region" description="Basic and acidic residues" evidence="1">
    <location>
        <begin position="377"/>
        <end position="392"/>
    </location>
</feature>
<organism evidence="2 3">
    <name type="scientific">Dryococelus australis</name>
    <dbReference type="NCBI Taxonomy" id="614101"/>
    <lineage>
        <taxon>Eukaryota</taxon>
        <taxon>Metazoa</taxon>
        <taxon>Ecdysozoa</taxon>
        <taxon>Arthropoda</taxon>
        <taxon>Hexapoda</taxon>
        <taxon>Insecta</taxon>
        <taxon>Pterygota</taxon>
        <taxon>Neoptera</taxon>
        <taxon>Polyneoptera</taxon>
        <taxon>Phasmatodea</taxon>
        <taxon>Verophasmatodea</taxon>
        <taxon>Anareolatae</taxon>
        <taxon>Phasmatidae</taxon>
        <taxon>Eurycanthinae</taxon>
        <taxon>Dryococelus</taxon>
    </lineage>
</organism>
<gene>
    <name evidence="2" type="ORF">PR048_029060</name>
</gene>